<name>A0A1L9QLN6_9CYAN</name>
<dbReference type="InterPro" id="IPR035943">
    <property type="entry name" value="XisI-like_sf"/>
</dbReference>
<keyword evidence="2" id="KW-1185">Reference proteome</keyword>
<accession>A0A1L9QLN6</accession>
<dbReference type="STRING" id="1925591.BI308_21295"/>
<dbReference type="SUPFAM" id="SSF143847">
    <property type="entry name" value="XisI-like"/>
    <property type="match status" value="1"/>
</dbReference>
<dbReference type="Proteomes" id="UP000183940">
    <property type="component" value="Unassembled WGS sequence"/>
</dbReference>
<gene>
    <name evidence="1" type="ORF">BI308_21295</name>
</gene>
<evidence type="ECO:0000313" key="1">
    <source>
        <dbReference type="EMBL" id="OJJ19771.1"/>
    </source>
</evidence>
<dbReference type="EMBL" id="MLAW01000050">
    <property type="protein sequence ID" value="OJJ19771.1"/>
    <property type="molecule type" value="Genomic_DNA"/>
</dbReference>
<comment type="caution">
    <text evidence="1">The sequence shown here is derived from an EMBL/GenBank/DDBJ whole genome shotgun (WGS) entry which is preliminary data.</text>
</comment>
<dbReference type="Gene3D" id="3.30.310.110">
    <property type="entry name" value="XisI-like"/>
    <property type="match status" value="1"/>
</dbReference>
<evidence type="ECO:0000313" key="2">
    <source>
        <dbReference type="Proteomes" id="UP000183940"/>
    </source>
</evidence>
<dbReference type="AlphaFoldDB" id="A0A1L9QLN6"/>
<dbReference type="InterPro" id="IPR014968">
    <property type="entry name" value="XisI"/>
</dbReference>
<organism evidence="1 2">
    <name type="scientific">Roseofilum reptotaenium AO1-A</name>
    <dbReference type="NCBI Taxonomy" id="1925591"/>
    <lineage>
        <taxon>Bacteria</taxon>
        <taxon>Bacillati</taxon>
        <taxon>Cyanobacteriota</taxon>
        <taxon>Cyanophyceae</taxon>
        <taxon>Desertifilales</taxon>
        <taxon>Desertifilaceae</taxon>
        <taxon>Roseofilum</taxon>
    </lineage>
</organism>
<sequence length="113" mass="13437">MDKLIHYQTLIKNILTEYDRISAQVPDLDIDEVLMFDDERNQYLWFNIGWKDGRRIKAVSVYVRVKNEKIYIEEDWTEEGIATELLREGVPKEDIVLAFHSPETRKFTEFAIA</sequence>
<dbReference type="Pfam" id="PF08869">
    <property type="entry name" value="XisI"/>
    <property type="match status" value="1"/>
</dbReference>
<dbReference type="CDD" id="cd16382">
    <property type="entry name" value="XisI-like"/>
    <property type="match status" value="1"/>
</dbReference>
<protein>
    <submittedName>
        <fullName evidence="1">XisI protein</fullName>
    </submittedName>
</protein>
<reference evidence="1" key="1">
    <citation type="submission" date="2016-10" db="EMBL/GenBank/DDBJ databases">
        <title>CRISPR-Cas defence system in Roseofilum reptotaenium: evidence of a bacteriophage-cyanobacterium arms race in the coral black band disease.</title>
        <authorList>
            <person name="Buerger P."/>
            <person name="Wood-Charlson E.M."/>
            <person name="Weynberg K.D."/>
            <person name="Willis B."/>
            <person name="Van Oppen M.J."/>
        </authorList>
    </citation>
    <scope>NUCLEOTIDE SEQUENCE [LARGE SCALE GENOMIC DNA]</scope>
    <source>
        <strain evidence="1">AO1-A</strain>
    </source>
</reference>
<proteinExistence type="predicted"/>